<dbReference type="AlphaFoldDB" id="A0A2R6XEA0"/>
<keyword evidence="3" id="KW-1185">Reference proteome</keyword>
<gene>
    <name evidence="2" type="ORF">MARPO_0020s0091</name>
</gene>
<feature type="compositionally biased region" description="Low complexity" evidence="1">
    <location>
        <begin position="49"/>
        <end position="59"/>
    </location>
</feature>
<feature type="compositionally biased region" description="Pro residues" evidence="1">
    <location>
        <begin position="13"/>
        <end position="48"/>
    </location>
</feature>
<dbReference type="Proteomes" id="UP000244005">
    <property type="component" value="Unassembled WGS sequence"/>
</dbReference>
<feature type="compositionally biased region" description="Basic residues" evidence="1">
    <location>
        <begin position="1"/>
        <end position="11"/>
    </location>
</feature>
<proteinExistence type="predicted"/>
<dbReference type="EMBL" id="KZ772692">
    <property type="protein sequence ID" value="PTQ44434.1"/>
    <property type="molecule type" value="Genomic_DNA"/>
</dbReference>
<feature type="compositionally biased region" description="Basic and acidic residues" evidence="1">
    <location>
        <begin position="87"/>
        <end position="117"/>
    </location>
</feature>
<sequence length="400" mass="44082">MWKPKNYRSIRRNPPPPRRPAPPGSLPPQKPPRPRKPALPPPPPPPPSVAKSQSSSVSSTTFSGITVDIYPKKAVLPRIGSASTPTRRQERAETRDETIREAKRREAQRTRPEDKEGGASSVSLSVSPSDNGRRSNCRGKGRRIAAEGSGRTGQNGTGREGLLRSKERTYTGPSPNTRPRAPAAIYAIASGPPPASGYRQLSWSVSRQDSVSTDTRQFDRNLDSFLRHVFAHFRPRPLENLKTFENFLPARKSGHREKQARSPVPEVEWGRGSQVSASNAVSPLERAVPLAAGARMQIRICASFRNGVVSQARLDTSSARTLFYVFIESGAGAAERMRATAIFWQKVLSMKLKRSPCLEAEFHLLEWGGPMDGLDCSCSAHFTAINSILYDTWDMAGFYV</sequence>
<organism evidence="2 3">
    <name type="scientific">Marchantia polymorpha</name>
    <name type="common">Common liverwort</name>
    <name type="synonym">Marchantia aquatica</name>
    <dbReference type="NCBI Taxonomy" id="3197"/>
    <lineage>
        <taxon>Eukaryota</taxon>
        <taxon>Viridiplantae</taxon>
        <taxon>Streptophyta</taxon>
        <taxon>Embryophyta</taxon>
        <taxon>Marchantiophyta</taxon>
        <taxon>Marchantiopsida</taxon>
        <taxon>Marchantiidae</taxon>
        <taxon>Marchantiales</taxon>
        <taxon>Marchantiaceae</taxon>
        <taxon>Marchantia</taxon>
    </lineage>
</organism>
<evidence type="ECO:0000313" key="3">
    <source>
        <dbReference type="Proteomes" id="UP000244005"/>
    </source>
</evidence>
<reference evidence="3" key="1">
    <citation type="journal article" date="2017" name="Cell">
        <title>Insights into land plant evolution garnered from the Marchantia polymorpha genome.</title>
        <authorList>
            <person name="Bowman J.L."/>
            <person name="Kohchi T."/>
            <person name="Yamato K.T."/>
            <person name="Jenkins J."/>
            <person name="Shu S."/>
            <person name="Ishizaki K."/>
            <person name="Yamaoka S."/>
            <person name="Nishihama R."/>
            <person name="Nakamura Y."/>
            <person name="Berger F."/>
            <person name="Adam C."/>
            <person name="Aki S.S."/>
            <person name="Althoff F."/>
            <person name="Araki T."/>
            <person name="Arteaga-Vazquez M.A."/>
            <person name="Balasubrmanian S."/>
            <person name="Barry K."/>
            <person name="Bauer D."/>
            <person name="Boehm C.R."/>
            <person name="Briginshaw L."/>
            <person name="Caballero-Perez J."/>
            <person name="Catarino B."/>
            <person name="Chen F."/>
            <person name="Chiyoda S."/>
            <person name="Chovatia M."/>
            <person name="Davies K.M."/>
            <person name="Delmans M."/>
            <person name="Demura T."/>
            <person name="Dierschke T."/>
            <person name="Dolan L."/>
            <person name="Dorantes-Acosta A.E."/>
            <person name="Eklund D.M."/>
            <person name="Florent S.N."/>
            <person name="Flores-Sandoval E."/>
            <person name="Fujiyama A."/>
            <person name="Fukuzawa H."/>
            <person name="Galik B."/>
            <person name="Grimanelli D."/>
            <person name="Grimwood J."/>
            <person name="Grossniklaus U."/>
            <person name="Hamada T."/>
            <person name="Haseloff J."/>
            <person name="Hetherington A.J."/>
            <person name="Higo A."/>
            <person name="Hirakawa Y."/>
            <person name="Hundley H.N."/>
            <person name="Ikeda Y."/>
            <person name="Inoue K."/>
            <person name="Inoue S.I."/>
            <person name="Ishida S."/>
            <person name="Jia Q."/>
            <person name="Kakita M."/>
            <person name="Kanazawa T."/>
            <person name="Kawai Y."/>
            <person name="Kawashima T."/>
            <person name="Kennedy M."/>
            <person name="Kinose K."/>
            <person name="Kinoshita T."/>
            <person name="Kohara Y."/>
            <person name="Koide E."/>
            <person name="Komatsu K."/>
            <person name="Kopischke S."/>
            <person name="Kubo M."/>
            <person name="Kyozuka J."/>
            <person name="Lagercrantz U."/>
            <person name="Lin S.S."/>
            <person name="Lindquist E."/>
            <person name="Lipzen A.M."/>
            <person name="Lu C.W."/>
            <person name="De Luna E."/>
            <person name="Martienssen R.A."/>
            <person name="Minamino N."/>
            <person name="Mizutani M."/>
            <person name="Mizutani M."/>
            <person name="Mochizuki N."/>
            <person name="Monte I."/>
            <person name="Mosher R."/>
            <person name="Nagasaki H."/>
            <person name="Nakagami H."/>
            <person name="Naramoto S."/>
            <person name="Nishitani K."/>
            <person name="Ohtani M."/>
            <person name="Okamoto T."/>
            <person name="Okumura M."/>
            <person name="Phillips J."/>
            <person name="Pollak B."/>
            <person name="Reinders A."/>
            <person name="Rovekamp M."/>
            <person name="Sano R."/>
            <person name="Sawa S."/>
            <person name="Schmid M.W."/>
            <person name="Shirakawa M."/>
            <person name="Solano R."/>
            <person name="Spunde A."/>
            <person name="Suetsugu N."/>
            <person name="Sugano S."/>
            <person name="Sugiyama A."/>
            <person name="Sun R."/>
            <person name="Suzuki Y."/>
            <person name="Takenaka M."/>
            <person name="Takezawa D."/>
            <person name="Tomogane H."/>
            <person name="Tsuzuki M."/>
            <person name="Ueda T."/>
            <person name="Umeda M."/>
            <person name="Ward J.M."/>
            <person name="Watanabe Y."/>
            <person name="Yazaki K."/>
            <person name="Yokoyama R."/>
            <person name="Yoshitake Y."/>
            <person name="Yotsui I."/>
            <person name="Zachgo S."/>
            <person name="Schmutz J."/>
        </authorList>
    </citation>
    <scope>NUCLEOTIDE SEQUENCE [LARGE SCALE GENOMIC DNA]</scope>
    <source>
        <strain evidence="3">Tak-1</strain>
    </source>
</reference>
<dbReference type="Gramene" id="Mp4g23280.1">
    <property type="protein sequence ID" value="Mp4g23280.1.cds"/>
    <property type="gene ID" value="Mp4g23280"/>
</dbReference>
<name>A0A2R6XEA0_MARPO</name>
<feature type="region of interest" description="Disordered" evidence="1">
    <location>
        <begin position="1"/>
        <end position="181"/>
    </location>
</feature>
<feature type="compositionally biased region" description="Gly residues" evidence="1">
    <location>
        <begin position="150"/>
        <end position="159"/>
    </location>
</feature>
<protein>
    <submittedName>
        <fullName evidence="2">Uncharacterized protein</fullName>
    </submittedName>
</protein>
<feature type="compositionally biased region" description="Low complexity" evidence="1">
    <location>
        <begin position="120"/>
        <end position="129"/>
    </location>
</feature>
<evidence type="ECO:0000256" key="1">
    <source>
        <dbReference type="SAM" id="MobiDB-lite"/>
    </source>
</evidence>
<accession>A0A2R6XEA0</accession>
<evidence type="ECO:0000313" key="2">
    <source>
        <dbReference type="EMBL" id="PTQ44434.1"/>
    </source>
</evidence>